<dbReference type="GO" id="GO:0047617">
    <property type="term" value="F:fatty acyl-CoA hydrolase activity"/>
    <property type="evidence" value="ECO:0007669"/>
    <property type="project" value="TreeGrafter"/>
</dbReference>
<dbReference type="PROSITE" id="PS51770">
    <property type="entry name" value="HOTDOG_ACOT"/>
    <property type="match status" value="2"/>
</dbReference>
<reference evidence="6 7" key="1">
    <citation type="journal article" date="2007" name="Nature">
        <title>Evolution of genes and genomes on the Drosophila phylogeny.</title>
        <authorList>
            <consortium name="Drosophila 12 Genomes Consortium"/>
            <person name="Clark A.G."/>
            <person name="Eisen M.B."/>
            <person name="Smith D.R."/>
            <person name="Bergman C.M."/>
            <person name="Oliver B."/>
            <person name="Markow T.A."/>
            <person name="Kaufman T.C."/>
            <person name="Kellis M."/>
            <person name="Gelbart W."/>
            <person name="Iyer V.N."/>
            <person name="Pollard D.A."/>
            <person name="Sackton T.B."/>
            <person name="Larracuente A.M."/>
            <person name="Singh N.D."/>
            <person name="Abad J.P."/>
            <person name="Abt D.N."/>
            <person name="Adryan B."/>
            <person name="Aguade M."/>
            <person name="Akashi H."/>
            <person name="Anderson W.W."/>
            <person name="Aquadro C.F."/>
            <person name="Ardell D.H."/>
            <person name="Arguello R."/>
            <person name="Artieri C.G."/>
            <person name="Barbash D.A."/>
            <person name="Barker D."/>
            <person name="Barsanti P."/>
            <person name="Batterham P."/>
            <person name="Batzoglou S."/>
            <person name="Begun D."/>
            <person name="Bhutkar A."/>
            <person name="Blanco E."/>
            <person name="Bosak S.A."/>
            <person name="Bradley R.K."/>
            <person name="Brand A.D."/>
            <person name="Brent M.R."/>
            <person name="Brooks A.N."/>
            <person name="Brown R.H."/>
            <person name="Butlin R.K."/>
            <person name="Caggese C."/>
            <person name="Calvi B.R."/>
            <person name="Bernardo de Carvalho A."/>
            <person name="Caspi A."/>
            <person name="Castrezana S."/>
            <person name="Celniker S.E."/>
            <person name="Chang J.L."/>
            <person name="Chapple C."/>
            <person name="Chatterji S."/>
            <person name="Chinwalla A."/>
            <person name="Civetta A."/>
            <person name="Clifton S.W."/>
            <person name="Comeron J.M."/>
            <person name="Costello J.C."/>
            <person name="Coyne J.A."/>
            <person name="Daub J."/>
            <person name="David R.G."/>
            <person name="Delcher A.L."/>
            <person name="Delehaunty K."/>
            <person name="Do C.B."/>
            <person name="Ebling H."/>
            <person name="Edwards K."/>
            <person name="Eickbush T."/>
            <person name="Evans J.D."/>
            <person name="Filipski A."/>
            <person name="Findeiss S."/>
            <person name="Freyhult E."/>
            <person name="Fulton L."/>
            <person name="Fulton R."/>
            <person name="Garcia A.C."/>
            <person name="Gardiner A."/>
            <person name="Garfield D.A."/>
            <person name="Garvin B.E."/>
            <person name="Gibson G."/>
            <person name="Gilbert D."/>
            <person name="Gnerre S."/>
            <person name="Godfrey J."/>
            <person name="Good R."/>
            <person name="Gotea V."/>
            <person name="Gravely B."/>
            <person name="Greenberg A.J."/>
            <person name="Griffiths-Jones S."/>
            <person name="Gross S."/>
            <person name="Guigo R."/>
            <person name="Gustafson E.A."/>
            <person name="Haerty W."/>
            <person name="Hahn M.W."/>
            <person name="Halligan D.L."/>
            <person name="Halpern A.L."/>
            <person name="Halter G.M."/>
            <person name="Han M.V."/>
            <person name="Heger A."/>
            <person name="Hillier L."/>
            <person name="Hinrichs A.S."/>
            <person name="Holmes I."/>
            <person name="Hoskins R.A."/>
            <person name="Hubisz M.J."/>
            <person name="Hultmark D."/>
            <person name="Huntley M.A."/>
            <person name="Jaffe D.B."/>
            <person name="Jagadeeshan S."/>
            <person name="Jeck W.R."/>
            <person name="Johnson J."/>
            <person name="Jones C.D."/>
            <person name="Jordan W.C."/>
            <person name="Karpen G.H."/>
            <person name="Kataoka E."/>
            <person name="Keightley P.D."/>
            <person name="Kheradpour P."/>
            <person name="Kirkness E.F."/>
            <person name="Koerich L.B."/>
            <person name="Kristiansen K."/>
            <person name="Kudrna D."/>
            <person name="Kulathinal R.J."/>
            <person name="Kumar S."/>
            <person name="Kwok R."/>
            <person name="Lander E."/>
            <person name="Langley C.H."/>
            <person name="Lapoint R."/>
            <person name="Lazzaro B.P."/>
            <person name="Lee S.J."/>
            <person name="Levesque L."/>
            <person name="Li R."/>
            <person name="Lin C.F."/>
            <person name="Lin M.F."/>
            <person name="Lindblad-Toh K."/>
            <person name="Llopart A."/>
            <person name="Long M."/>
            <person name="Low L."/>
            <person name="Lozovsky E."/>
            <person name="Lu J."/>
            <person name="Luo M."/>
            <person name="Machado C.A."/>
            <person name="Makalowski W."/>
            <person name="Marzo M."/>
            <person name="Matsuda M."/>
            <person name="Matzkin L."/>
            <person name="McAllister B."/>
            <person name="McBride C.S."/>
            <person name="McKernan B."/>
            <person name="McKernan K."/>
            <person name="Mendez-Lago M."/>
            <person name="Minx P."/>
            <person name="Mollenhauer M.U."/>
            <person name="Montooth K."/>
            <person name="Mount S.M."/>
            <person name="Mu X."/>
            <person name="Myers E."/>
            <person name="Negre B."/>
            <person name="Newfeld S."/>
            <person name="Nielsen R."/>
            <person name="Noor M.A."/>
            <person name="O'Grady P."/>
            <person name="Pachter L."/>
            <person name="Papaceit M."/>
            <person name="Parisi M.J."/>
            <person name="Parisi M."/>
            <person name="Parts L."/>
            <person name="Pedersen J.S."/>
            <person name="Pesole G."/>
            <person name="Phillippy A.M."/>
            <person name="Ponting C.P."/>
            <person name="Pop M."/>
            <person name="Porcelli D."/>
            <person name="Powell J.R."/>
            <person name="Prohaska S."/>
            <person name="Pruitt K."/>
            <person name="Puig M."/>
            <person name="Quesneville H."/>
            <person name="Ram K.R."/>
            <person name="Rand D."/>
            <person name="Rasmussen M.D."/>
            <person name="Reed L.K."/>
            <person name="Reenan R."/>
            <person name="Reily A."/>
            <person name="Remington K.A."/>
            <person name="Rieger T.T."/>
            <person name="Ritchie M.G."/>
            <person name="Robin C."/>
            <person name="Rogers Y.H."/>
            <person name="Rohde C."/>
            <person name="Rozas J."/>
            <person name="Rubenfield M.J."/>
            <person name="Ruiz A."/>
            <person name="Russo S."/>
            <person name="Salzberg S.L."/>
            <person name="Sanchez-Gracia A."/>
            <person name="Saranga D.J."/>
            <person name="Sato H."/>
            <person name="Schaeffer S.W."/>
            <person name="Schatz M.C."/>
            <person name="Schlenke T."/>
            <person name="Schwartz R."/>
            <person name="Segarra C."/>
            <person name="Singh R.S."/>
            <person name="Sirot L."/>
            <person name="Sirota M."/>
            <person name="Sisneros N.B."/>
            <person name="Smith C.D."/>
            <person name="Smith T.F."/>
            <person name="Spieth J."/>
            <person name="Stage D.E."/>
            <person name="Stark A."/>
            <person name="Stephan W."/>
            <person name="Strausberg R.L."/>
            <person name="Strempel S."/>
            <person name="Sturgill D."/>
            <person name="Sutton G."/>
            <person name="Sutton G.G."/>
            <person name="Tao W."/>
            <person name="Teichmann S."/>
            <person name="Tobari Y.N."/>
            <person name="Tomimura Y."/>
            <person name="Tsolas J.M."/>
            <person name="Valente V.L."/>
            <person name="Venter E."/>
            <person name="Venter J.C."/>
            <person name="Vicario S."/>
            <person name="Vieira F.G."/>
            <person name="Vilella A.J."/>
            <person name="Villasante A."/>
            <person name="Walenz B."/>
            <person name="Wang J."/>
            <person name="Wasserman M."/>
            <person name="Watts T."/>
            <person name="Wilson D."/>
            <person name="Wilson R.K."/>
            <person name="Wing R.A."/>
            <person name="Wolfner M.F."/>
            <person name="Wong A."/>
            <person name="Wong G.K."/>
            <person name="Wu C.I."/>
            <person name="Wu G."/>
            <person name="Yamamoto D."/>
            <person name="Yang H.P."/>
            <person name="Yang S.P."/>
            <person name="Yorke J.A."/>
            <person name="Yoshida K."/>
            <person name="Zdobnov E."/>
            <person name="Zhang P."/>
            <person name="Zhang Y."/>
            <person name="Zimin A.V."/>
            <person name="Baldwin J."/>
            <person name="Abdouelleil A."/>
            <person name="Abdulkadir J."/>
            <person name="Abebe A."/>
            <person name="Abera B."/>
            <person name="Abreu J."/>
            <person name="Acer S.C."/>
            <person name="Aftuck L."/>
            <person name="Alexander A."/>
            <person name="An P."/>
            <person name="Anderson E."/>
            <person name="Anderson S."/>
            <person name="Arachi H."/>
            <person name="Azer M."/>
            <person name="Bachantsang P."/>
            <person name="Barry A."/>
            <person name="Bayul T."/>
            <person name="Berlin A."/>
            <person name="Bessette D."/>
            <person name="Bloom T."/>
            <person name="Blye J."/>
            <person name="Boguslavskiy L."/>
            <person name="Bonnet C."/>
            <person name="Boukhgalter B."/>
            <person name="Bourzgui I."/>
            <person name="Brown A."/>
            <person name="Cahill P."/>
            <person name="Channer S."/>
            <person name="Cheshatsang Y."/>
            <person name="Chuda L."/>
            <person name="Citroen M."/>
            <person name="Collymore A."/>
            <person name="Cooke P."/>
            <person name="Costello M."/>
            <person name="D'Aco K."/>
            <person name="Daza R."/>
            <person name="De Haan G."/>
            <person name="DeGray S."/>
            <person name="DeMaso C."/>
            <person name="Dhargay N."/>
            <person name="Dooley K."/>
            <person name="Dooley E."/>
            <person name="Doricent M."/>
            <person name="Dorje P."/>
            <person name="Dorjee K."/>
            <person name="Dupes A."/>
            <person name="Elong R."/>
            <person name="Falk J."/>
            <person name="Farina A."/>
            <person name="Faro S."/>
            <person name="Ferguson D."/>
            <person name="Fisher S."/>
            <person name="Foley C.D."/>
            <person name="Franke A."/>
            <person name="Friedrich D."/>
            <person name="Gadbois L."/>
            <person name="Gearin G."/>
            <person name="Gearin C.R."/>
            <person name="Giannoukos G."/>
            <person name="Goode T."/>
            <person name="Graham J."/>
            <person name="Grandbois E."/>
            <person name="Grewal S."/>
            <person name="Gyaltsen K."/>
            <person name="Hafez N."/>
            <person name="Hagos B."/>
            <person name="Hall J."/>
            <person name="Henson C."/>
            <person name="Hollinger A."/>
            <person name="Honan T."/>
            <person name="Huard M.D."/>
            <person name="Hughes L."/>
            <person name="Hurhula B."/>
            <person name="Husby M.E."/>
            <person name="Kamat A."/>
            <person name="Kanga B."/>
            <person name="Kashin S."/>
            <person name="Khazanovich D."/>
            <person name="Kisner P."/>
            <person name="Lance K."/>
            <person name="Lara M."/>
            <person name="Lee W."/>
            <person name="Lennon N."/>
            <person name="Letendre F."/>
            <person name="LeVine R."/>
            <person name="Lipovsky A."/>
            <person name="Liu X."/>
            <person name="Liu J."/>
            <person name="Liu S."/>
            <person name="Lokyitsang T."/>
            <person name="Lokyitsang Y."/>
            <person name="Lubonja R."/>
            <person name="Lui A."/>
            <person name="MacDonald P."/>
            <person name="Magnisalis V."/>
            <person name="Maru K."/>
            <person name="Matthews C."/>
            <person name="McCusker W."/>
            <person name="McDonough S."/>
            <person name="Mehta T."/>
            <person name="Meldrim J."/>
            <person name="Meneus L."/>
            <person name="Mihai O."/>
            <person name="Mihalev A."/>
            <person name="Mihova T."/>
            <person name="Mittelman R."/>
            <person name="Mlenga V."/>
            <person name="Montmayeur A."/>
            <person name="Mulrain L."/>
            <person name="Navidi A."/>
            <person name="Naylor J."/>
            <person name="Negash T."/>
            <person name="Nguyen T."/>
            <person name="Nguyen N."/>
            <person name="Nicol R."/>
            <person name="Norbu C."/>
            <person name="Norbu N."/>
            <person name="Novod N."/>
            <person name="O'Neill B."/>
            <person name="Osman S."/>
            <person name="Markiewicz E."/>
            <person name="Oyono O.L."/>
            <person name="Patti C."/>
            <person name="Phunkhang P."/>
            <person name="Pierre F."/>
            <person name="Priest M."/>
            <person name="Raghuraman S."/>
            <person name="Rege F."/>
            <person name="Reyes R."/>
            <person name="Rise C."/>
            <person name="Rogov P."/>
            <person name="Ross K."/>
            <person name="Ryan E."/>
            <person name="Settipalli S."/>
            <person name="Shea T."/>
            <person name="Sherpa N."/>
            <person name="Shi L."/>
            <person name="Shih D."/>
            <person name="Sparrow T."/>
            <person name="Spaulding J."/>
            <person name="Stalker J."/>
            <person name="Stange-Thomann N."/>
            <person name="Stavropoulos S."/>
            <person name="Stone C."/>
            <person name="Strader C."/>
            <person name="Tesfaye S."/>
            <person name="Thomson T."/>
            <person name="Thoulutsang Y."/>
            <person name="Thoulutsang D."/>
            <person name="Topham K."/>
            <person name="Topping I."/>
            <person name="Tsamla T."/>
            <person name="Vassiliev H."/>
            <person name="Vo A."/>
            <person name="Wangchuk T."/>
            <person name="Wangdi T."/>
            <person name="Weiand M."/>
            <person name="Wilkinson J."/>
            <person name="Wilson A."/>
            <person name="Yadav S."/>
            <person name="Young G."/>
            <person name="Yu Q."/>
            <person name="Zembek L."/>
            <person name="Zhong D."/>
            <person name="Zimmer A."/>
            <person name="Zwirko Z."/>
            <person name="Jaffe D.B."/>
            <person name="Alvarez P."/>
            <person name="Brockman W."/>
            <person name="Butler J."/>
            <person name="Chin C."/>
            <person name="Gnerre S."/>
            <person name="Grabherr M."/>
            <person name="Kleber M."/>
            <person name="Mauceli E."/>
            <person name="MacCallum I."/>
        </authorList>
    </citation>
    <scope>NUCLEOTIDE SEQUENCE [LARGE SCALE GENOMIC DNA]</scope>
    <source>
        <strain evidence="7">Tucson 15287-2541.00</strain>
    </source>
</reference>
<dbReference type="eggNOG" id="KOG2763">
    <property type="taxonomic scope" value="Eukaryota"/>
</dbReference>
<organism evidence="7">
    <name type="scientific">Drosophila grimshawi</name>
    <name type="common">Hawaiian fruit fly</name>
    <name type="synonym">Idiomyia grimshawi</name>
    <dbReference type="NCBI Taxonomy" id="7222"/>
    <lineage>
        <taxon>Eukaryota</taxon>
        <taxon>Metazoa</taxon>
        <taxon>Ecdysozoa</taxon>
        <taxon>Arthropoda</taxon>
        <taxon>Hexapoda</taxon>
        <taxon>Insecta</taxon>
        <taxon>Pterygota</taxon>
        <taxon>Neoptera</taxon>
        <taxon>Endopterygota</taxon>
        <taxon>Diptera</taxon>
        <taxon>Brachycera</taxon>
        <taxon>Muscomorpha</taxon>
        <taxon>Ephydroidea</taxon>
        <taxon>Drosophilidae</taxon>
        <taxon>Drosophila</taxon>
        <taxon>Hawaiian Drosophila</taxon>
    </lineage>
</organism>
<dbReference type="STRING" id="7222.B4JHE9"/>
<dbReference type="FunFam" id="3.10.129.10:FF:000051">
    <property type="entry name" value="Acyl-coa thioesterase"/>
    <property type="match status" value="1"/>
</dbReference>
<dbReference type="Gene3D" id="3.10.129.10">
    <property type="entry name" value="Hotdog Thioesterase"/>
    <property type="match status" value="2"/>
</dbReference>
<keyword evidence="7" id="KW-1185">Reference proteome</keyword>
<evidence type="ECO:0000259" key="5">
    <source>
        <dbReference type="PROSITE" id="PS51770"/>
    </source>
</evidence>
<dbReference type="SMR" id="B4JHE9"/>
<feature type="domain" description="HotDog ACOT-type" evidence="5">
    <location>
        <begin position="267"/>
        <end position="379"/>
    </location>
</feature>
<dbReference type="CDD" id="cd03442">
    <property type="entry name" value="BFIT_BACH"/>
    <property type="match status" value="2"/>
</dbReference>
<dbReference type="InterPro" id="IPR033120">
    <property type="entry name" value="HOTDOG_ACOT"/>
</dbReference>
<keyword evidence="2" id="KW-0677">Repeat</keyword>
<dbReference type="Proteomes" id="UP000001070">
    <property type="component" value="Unassembled WGS sequence"/>
</dbReference>
<dbReference type="KEGG" id="dgr:6564156"/>
<dbReference type="FunCoup" id="B4JHE9">
    <property type="interactions" value="338"/>
</dbReference>
<dbReference type="HOGENOM" id="CLU_032862_2_0_1"/>
<dbReference type="OrthoDB" id="331699at2759"/>
<dbReference type="SUPFAM" id="SSF54637">
    <property type="entry name" value="Thioesterase/thiol ester dehydrase-isomerase"/>
    <property type="match status" value="2"/>
</dbReference>
<gene>
    <name evidence="6" type="primary">Dgri\GH18639</name>
    <name evidence="6" type="ORF">Dgri_GH18639</name>
</gene>
<comment type="similarity">
    <text evidence="1">Belongs to the acyl coenzyme A hydrolase family.</text>
</comment>
<evidence type="ECO:0000256" key="4">
    <source>
        <dbReference type="ARBA" id="ARBA00022946"/>
    </source>
</evidence>
<dbReference type="PANTHER" id="PTHR12655">
    <property type="entry name" value="ACYL-COA THIOESTERASE"/>
    <property type="match status" value="1"/>
</dbReference>
<dbReference type="GO" id="GO:0006637">
    <property type="term" value="P:acyl-CoA metabolic process"/>
    <property type="evidence" value="ECO:0007669"/>
    <property type="project" value="TreeGrafter"/>
</dbReference>
<dbReference type="OMA" id="REMLWYI"/>
<dbReference type="InParanoid" id="B4JHE9"/>
<name>B4JHE9_DROGR</name>
<dbReference type="AlphaFoldDB" id="B4JHE9"/>
<evidence type="ECO:0000313" key="7">
    <source>
        <dbReference type="Proteomes" id="UP000001070"/>
    </source>
</evidence>
<evidence type="ECO:0000256" key="3">
    <source>
        <dbReference type="ARBA" id="ARBA00022801"/>
    </source>
</evidence>
<protein>
    <submittedName>
        <fullName evidence="6">GH18639</fullName>
    </submittedName>
</protein>
<feature type="domain" description="HotDog ACOT-type" evidence="5">
    <location>
        <begin position="64"/>
        <end position="187"/>
    </location>
</feature>
<dbReference type="GO" id="GO:0005739">
    <property type="term" value="C:mitochondrion"/>
    <property type="evidence" value="ECO:0007669"/>
    <property type="project" value="TreeGrafter"/>
</dbReference>
<dbReference type="PhylomeDB" id="B4JHE9"/>
<accession>B4JHE9</accession>
<evidence type="ECO:0000256" key="1">
    <source>
        <dbReference type="ARBA" id="ARBA00010458"/>
    </source>
</evidence>
<evidence type="ECO:0000256" key="2">
    <source>
        <dbReference type="ARBA" id="ARBA00022737"/>
    </source>
</evidence>
<sequence>MGEFLKEARDHYSGTMAEVVEKIRKRTDVEIGYHVVPKSREHLLKHQPKPEQLPPRSMQDSYTTVKLPLSAELISERYINHMGRIRIGRLMEDMDMFAVWLCHRHIKMPDLPAGVGMPYTFVTLLVDRVDFSNIELIQVNKDIEISGFVSFAGRTSMEITIYVRQLLDDQYLNVTKATFLMVARNATNTGPAPVNPIKPANEMEQRCFDEALQRQNHRKSANAESVFISQPLEHEQALLYSLLQRTTPPDSFDLNKRILPHNCHWMADCQRSTVMNSFPENRNAQNTIFGGYLMRQAVELAFIMASIHVGGRPLLKCISDISFMRPVKVNVFLQMTAYVVYTAHDYVQLMLVAQNVDAKSGEVTTTNTFYLTYKAENIVDEVLPGSYREMLWYIHGRRKFISALGLNLELPADKSELESAAK</sequence>
<dbReference type="InterPro" id="IPR029069">
    <property type="entry name" value="HotDog_dom_sf"/>
</dbReference>
<keyword evidence="4" id="KW-0809">Transit peptide</keyword>
<dbReference type="PANTHER" id="PTHR12655:SF0">
    <property type="entry name" value="ACYL-COENZYME A THIOESTERASE 9, MITOCHONDRIAL"/>
    <property type="match status" value="1"/>
</dbReference>
<keyword evidence="3" id="KW-0378">Hydrolase</keyword>
<evidence type="ECO:0000313" key="6">
    <source>
        <dbReference type="EMBL" id="EDV92776.1"/>
    </source>
</evidence>
<dbReference type="EMBL" id="CH916369">
    <property type="protein sequence ID" value="EDV92776.1"/>
    <property type="molecule type" value="Genomic_DNA"/>
</dbReference>
<proteinExistence type="inferred from homology"/>